<dbReference type="STRING" id="7260.B4MTE9"/>
<keyword evidence="5" id="KW-0472">Membrane</keyword>
<dbReference type="OrthoDB" id="6595846at2759"/>
<feature type="transmembrane region" description="Helical" evidence="5">
    <location>
        <begin position="14"/>
        <end position="38"/>
    </location>
</feature>
<dbReference type="InParanoid" id="B4MTE9"/>
<protein>
    <submittedName>
        <fullName evidence="6">Odorant-binding protein 19d</fullName>
    </submittedName>
</protein>
<dbReference type="GO" id="GO:0005615">
    <property type="term" value="C:extracellular space"/>
    <property type="evidence" value="ECO:0007669"/>
    <property type="project" value="TreeGrafter"/>
</dbReference>
<keyword evidence="2" id="KW-0964">Secreted</keyword>
<dbReference type="SUPFAM" id="SSF47565">
    <property type="entry name" value="Insect pheromone/odorant-binding proteins"/>
    <property type="match status" value="1"/>
</dbReference>
<dbReference type="CDD" id="cd23992">
    <property type="entry name" value="PBP_GOBP"/>
    <property type="match status" value="1"/>
</dbReference>
<keyword evidence="4" id="KW-1015">Disulfide bond</keyword>
<dbReference type="KEGG" id="dwi:6641403"/>
<evidence type="ECO:0000313" key="6">
    <source>
        <dbReference type="EMBL" id="EDW75388.2"/>
    </source>
</evidence>
<keyword evidence="5" id="KW-1133">Transmembrane helix</keyword>
<dbReference type="AlphaFoldDB" id="B4MTE9"/>
<name>B4MTE9_DROWI</name>
<dbReference type="Proteomes" id="UP000007798">
    <property type="component" value="Unassembled WGS sequence"/>
</dbReference>
<reference evidence="6 7" key="1">
    <citation type="journal article" date="2007" name="Nature">
        <title>Evolution of genes and genomes on the Drosophila phylogeny.</title>
        <authorList>
            <consortium name="Drosophila 12 Genomes Consortium"/>
            <person name="Clark A.G."/>
            <person name="Eisen M.B."/>
            <person name="Smith D.R."/>
            <person name="Bergman C.M."/>
            <person name="Oliver B."/>
            <person name="Markow T.A."/>
            <person name="Kaufman T.C."/>
            <person name="Kellis M."/>
            <person name="Gelbart W."/>
            <person name="Iyer V.N."/>
            <person name="Pollard D.A."/>
            <person name="Sackton T.B."/>
            <person name="Larracuente A.M."/>
            <person name="Singh N.D."/>
            <person name="Abad J.P."/>
            <person name="Abt D.N."/>
            <person name="Adryan B."/>
            <person name="Aguade M."/>
            <person name="Akashi H."/>
            <person name="Anderson W.W."/>
            <person name="Aquadro C.F."/>
            <person name="Ardell D.H."/>
            <person name="Arguello R."/>
            <person name="Artieri C.G."/>
            <person name="Barbash D.A."/>
            <person name="Barker D."/>
            <person name="Barsanti P."/>
            <person name="Batterham P."/>
            <person name="Batzoglou S."/>
            <person name="Begun D."/>
            <person name="Bhutkar A."/>
            <person name="Blanco E."/>
            <person name="Bosak S.A."/>
            <person name="Bradley R.K."/>
            <person name="Brand A.D."/>
            <person name="Brent M.R."/>
            <person name="Brooks A.N."/>
            <person name="Brown R.H."/>
            <person name="Butlin R.K."/>
            <person name="Caggese C."/>
            <person name="Calvi B.R."/>
            <person name="Bernardo de Carvalho A."/>
            <person name="Caspi A."/>
            <person name="Castrezana S."/>
            <person name="Celniker S.E."/>
            <person name="Chang J.L."/>
            <person name="Chapple C."/>
            <person name="Chatterji S."/>
            <person name="Chinwalla A."/>
            <person name="Civetta A."/>
            <person name="Clifton S.W."/>
            <person name="Comeron J.M."/>
            <person name="Costello J.C."/>
            <person name="Coyne J.A."/>
            <person name="Daub J."/>
            <person name="David R.G."/>
            <person name="Delcher A.L."/>
            <person name="Delehaunty K."/>
            <person name="Do C.B."/>
            <person name="Ebling H."/>
            <person name="Edwards K."/>
            <person name="Eickbush T."/>
            <person name="Evans J.D."/>
            <person name="Filipski A."/>
            <person name="Findeiss S."/>
            <person name="Freyhult E."/>
            <person name="Fulton L."/>
            <person name="Fulton R."/>
            <person name="Garcia A.C."/>
            <person name="Gardiner A."/>
            <person name="Garfield D.A."/>
            <person name="Garvin B.E."/>
            <person name="Gibson G."/>
            <person name="Gilbert D."/>
            <person name="Gnerre S."/>
            <person name="Godfrey J."/>
            <person name="Good R."/>
            <person name="Gotea V."/>
            <person name="Gravely B."/>
            <person name="Greenberg A.J."/>
            <person name="Griffiths-Jones S."/>
            <person name="Gross S."/>
            <person name="Guigo R."/>
            <person name="Gustafson E.A."/>
            <person name="Haerty W."/>
            <person name="Hahn M.W."/>
            <person name="Halligan D.L."/>
            <person name="Halpern A.L."/>
            <person name="Halter G.M."/>
            <person name="Han M.V."/>
            <person name="Heger A."/>
            <person name="Hillier L."/>
            <person name="Hinrichs A.S."/>
            <person name="Holmes I."/>
            <person name="Hoskins R.A."/>
            <person name="Hubisz M.J."/>
            <person name="Hultmark D."/>
            <person name="Huntley M.A."/>
            <person name="Jaffe D.B."/>
            <person name="Jagadeeshan S."/>
            <person name="Jeck W.R."/>
            <person name="Johnson J."/>
            <person name="Jones C.D."/>
            <person name="Jordan W.C."/>
            <person name="Karpen G.H."/>
            <person name="Kataoka E."/>
            <person name="Keightley P.D."/>
            <person name="Kheradpour P."/>
            <person name="Kirkness E.F."/>
            <person name="Koerich L.B."/>
            <person name="Kristiansen K."/>
            <person name="Kudrna D."/>
            <person name="Kulathinal R.J."/>
            <person name="Kumar S."/>
            <person name="Kwok R."/>
            <person name="Lander E."/>
            <person name="Langley C.H."/>
            <person name="Lapoint R."/>
            <person name="Lazzaro B.P."/>
            <person name="Lee S.J."/>
            <person name="Levesque L."/>
            <person name="Li R."/>
            <person name="Lin C.F."/>
            <person name="Lin M.F."/>
            <person name="Lindblad-Toh K."/>
            <person name="Llopart A."/>
            <person name="Long M."/>
            <person name="Low L."/>
            <person name="Lozovsky E."/>
            <person name="Lu J."/>
            <person name="Luo M."/>
            <person name="Machado C.A."/>
            <person name="Makalowski W."/>
            <person name="Marzo M."/>
            <person name="Matsuda M."/>
            <person name="Matzkin L."/>
            <person name="McAllister B."/>
            <person name="McBride C.S."/>
            <person name="McKernan B."/>
            <person name="McKernan K."/>
            <person name="Mendez-Lago M."/>
            <person name="Minx P."/>
            <person name="Mollenhauer M.U."/>
            <person name="Montooth K."/>
            <person name="Mount S.M."/>
            <person name="Mu X."/>
            <person name="Myers E."/>
            <person name="Negre B."/>
            <person name="Newfeld S."/>
            <person name="Nielsen R."/>
            <person name="Noor M.A."/>
            <person name="O'Grady P."/>
            <person name="Pachter L."/>
            <person name="Papaceit M."/>
            <person name="Parisi M.J."/>
            <person name="Parisi M."/>
            <person name="Parts L."/>
            <person name="Pedersen J.S."/>
            <person name="Pesole G."/>
            <person name="Phillippy A.M."/>
            <person name="Ponting C.P."/>
            <person name="Pop M."/>
            <person name="Porcelli D."/>
            <person name="Powell J.R."/>
            <person name="Prohaska S."/>
            <person name="Pruitt K."/>
            <person name="Puig M."/>
            <person name="Quesneville H."/>
            <person name="Ram K.R."/>
            <person name="Rand D."/>
            <person name="Rasmussen M.D."/>
            <person name="Reed L.K."/>
            <person name="Reenan R."/>
            <person name="Reily A."/>
            <person name="Remington K.A."/>
            <person name="Rieger T.T."/>
            <person name="Ritchie M.G."/>
            <person name="Robin C."/>
            <person name="Rogers Y.H."/>
            <person name="Rohde C."/>
            <person name="Rozas J."/>
            <person name="Rubenfield M.J."/>
            <person name="Ruiz A."/>
            <person name="Russo S."/>
            <person name="Salzberg S.L."/>
            <person name="Sanchez-Gracia A."/>
            <person name="Saranga D.J."/>
            <person name="Sato H."/>
            <person name="Schaeffer S.W."/>
            <person name="Schatz M.C."/>
            <person name="Schlenke T."/>
            <person name="Schwartz R."/>
            <person name="Segarra C."/>
            <person name="Singh R.S."/>
            <person name="Sirot L."/>
            <person name="Sirota M."/>
            <person name="Sisneros N.B."/>
            <person name="Smith C.D."/>
            <person name="Smith T.F."/>
            <person name="Spieth J."/>
            <person name="Stage D.E."/>
            <person name="Stark A."/>
            <person name="Stephan W."/>
            <person name="Strausberg R.L."/>
            <person name="Strempel S."/>
            <person name="Sturgill D."/>
            <person name="Sutton G."/>
            <person name="Sutton G.G."/>
            <person name="Tao W."/>
            <person name="Teichmann S."/>
            <person name="Tobari Y.N."/>
            <person name="Tomimura Y."/>
            <person name="Tsolas J.M."/>
            <person name="Valente V.L."/>
            <person name="Venter E."/>
            <person name="Venter J.C."/>
            <person name="Vicario S."/>
            <person name="Vieira F.G."/>
            <person name="Vilella A.J."/>
            <person name="Villasante A."/>
            <person name="Walenz B."/>
            <person name="Wang J."/>
            <person name="Wasserman M."/>
            <person name="Watts T."/>
            <person name="Wilson D."/>
            <person name="Wilson R.K."/>
            <person name="Wing R.A."/>
            <person name="Wolfner M.F."/>
            <person name="Wong A."/>
            <person name="Wong G.K."/>
            <person name="Wu C.I."/>
            <person name="Wu G."/>
            <person name="Yamamoto D."/>
            <person name="Yang H.P."/>
            <person name="Yang S.P."/>
            <person name="Yorke J.A."/>
            <person name="Yoshida K."/>
            <person name="Zdobnov E."/>
            <person name="Zhang P."/>
            <person name="Zhang Y."/>
            <person name="Zimin A.V."/>
            <person name="Baldwin J."/>
            <person name="Abdouelleil A."/>
            <person name="Abdulkadir J."/>
            <person name="Abebe A."/>
            <person name="Abera B."/>
            <person name="Abreu J."/>
            <person name="Acer S.C."/>
            <person name="Aftuck L."/>
            <person name="Alexander A."/>
            <person name="An P."/>
            <person name="Anderson E."/>
            <person name="Anderson S."/>
            <person name="Arachi H."/>
            <person name="Azer M."/>
            <person name="Bachantsang P."/>
            <person name="Barry A."/>
            <person name="Bayul T."/>
            <person name="Berlin A."/>
            <person name="Bessette D."/>
            <person name="Bloom T."/>
            <person name="Blye J."/>
            <person name="Boguslavskiy L."/>
            <person name="Bonnet C."/>
            <person name="Boukhgalter B."/>
            <person name="Bourzgui I."/>
            <person name="Brown A."/>
            <person name="Cahill P."/>
            <person name="Channer S."/>
            <person name="Cheshatsang Y."/>
            <person name="Chuda L."/>
            <person name="Citroen M."/>
            <person name="Collymore A."/>
            <person name="Cooke P."/>
            <person name="Costello M."/>
            <person name="D'Aco K."/>
            <person name="Daza R."/>
            <person name="De Haan G."/>
            <person name="DeGray S."/>
            <person name="DeMaso C."/>
            <person name="Dhargay N."/>
            <person name="Dooley K."/>
            <person name="Dooley E."/>
            <person name="Doricent M."/>
            <person name="Dorje P."/>
            <person name="Dorjee K."/>
            <person name="Dupes A."/>
            <person name="Elong R."/>
            <person name="Falk J."/>
            <person name="Farina A."/>
            <person name="Faro S."/>
            <person name="Ferguson D."/>
            <person name="Fisher S."/>
            <person name="Foley C.D."/>
            <person name="Franke A."/>
            <person name="Friedrich D."/>
            <person name="Gadbois L."/>
            <person name="Gearin G."/>
            <person name="Gearin C.R."/>
            <person name="Giannoukos G."/>
            <person name="Goode T."/>
            <person name="Graham J."/>
            <person name="Grandbois E."/>
            <person name="Grewal S."/>
            <person name="Gyaltsen K."/>
            <person name="Hafez N."/>
            <person name="Hagos B."/>
            <person name="Hall J."/>
            <person name="Henson C."/>
            <person name="Hollinger A."/>
            <person name="Honan T."/>
            <person name="Huard M.D."/>
            <person name="Hughes L."/>
            <person name="Hurhula B."/>
            <person name="Husby M.E."/>
            <person name="Kamat A."/>
            <person name="Kanga B."/>
            <person name="Kashin S."/>
            <person name="Khazanovich D."/>
            <person name="Kisner P."/>
            <person name="Lance K."/>
            <person name="Lara M."/>
            <person name="Lee W."/>
            <person name="Lennon N."/>
            <person name="Letendre F."/>
            <person name="LeVine R."/>
            <person name="Lipovsky A."/>
            <person name="Liu X."/>
            <person name="Liu J."/>
            <person name="Liu S."/>
            <person name="Lokyitsang T."/>
            <person name="Lokyitsang Y."/>
            <person name="Lubonja R."/>
            <person name="Lui A."/>
            <person name="MacDonald P."/>
            <person name="Magnisalis V."/>
            <person name="Maru K."/>
            <person name="Matthews C."/>
            <person name="McCusker W."/>
            <person name="McDonough S."/>
            <person name="Mehta T."/>
            <person name="Meldrim J."/>
            <person name="Meneus L."/>
            <person name="Mihai O."/>
            <person name="Mihalev A."/>
            <person name="Mihova T."/>
            <person name="Mittelman R."/>
            <person name="Mlenga V."/>
            <person name="Montmayeur A."/>
            <person name="Mulrain L."/>
            <person name="Navidi A."/>
            <person name="Naylor J."/>
            <person name="Negash T."/>
            <person name="Nguyen T."/>
            <person name="Nguyen N."/>
            <person name="Nicol R."/>
            <person name="Norbu C."/>
            <person name="Norbu N."/>
            <person name="Novod N."/>
            <person name="O'Neill B."/>
            <person name="Osman S."/>
            <person name="Markiewicz E."/>
            <person name="Oyono O.L."/>
            <person name="Patti C."/>
            <person name="Phunkhang P."/>
            <person name="Pierre F."/>
            <person name="Priest M."/>
            <person name="Raghuraman S."/>
            <person name="Rege F."/>
            <person name="Reyes R."/>
            <person name="Rise C."/>
            <person name="Rogov P."/>
            <person name="Ross K."/>
            <person name="Ryan E."/>
            <person name="Settipalli S."/>
            <person name="Shea T."/>
            <person name="Sherpa N."/>
            <person name="Shi L."/>
            <person name="Shih D."/>
            <person name="Sparrow T."/>
            <person name="Spaulding J."/>
            <person name="Stalker J."/>
            <person name="Stange-Thomann N."/>
            <person name="Stavropoulos S."/>
            <person name="Stone C."/>
            <person name="Strader C."/>
            <person name="Tesfaye S."/>
            <person name="Thomson T."/>
            <person name="Thoulutsang Y."/>
            <person name="Thoulutsang D."/>
            <person name="Topham K."/>
            <person name="Topping I."/>
            <person name="Tsamla T."/>
            <person name="Vassiliev H."/>
            <person name="Vo A."/>
            <person name="Wangchuk T."/>
            <person name="Wangdi T."/>
            <person name="Weiand M."/>
            <person name="Wilkinson J."/>
            <person name="Wilson A."/>
            <person name="Yadav S."/>
            <person name="Young G."/>
            <person name="Yu Q."/>
            <person name="Zembek L."/>
            <person name="Zhong D."/>
            <person name="Zimmer A."/>
            <person name="Zwirko Z."/>
            <person name="Jaffe D.B."/>
            <person name="Alvarez P."/>
            <person name="Brockman W."/>
            <person name="Butler J."/>
            <person name="Chin C."/>
            <person name="Gnerre S."/>
            <person name="Grabherr M."/>
            <person name="Kleber M."/>
            <person name="Mauceli E."/>
            <person name="MacCallum I."/>
        </authorList>
    </citation>
    <scope>NUCLEOTIDE SEQUENCE [LARGE SCALE GENOMIC DNA]</scope>
    <source>
        <strain evidence="7">Tucson 14030-0811.24</strain>
    </source>
</reference>
<dbReference type="SMR" id="B4MTE9"/>
<gene>
    <name evidence="6" type="primary">Dwil\Obp19d</name>
    <name evidence="6" type="ORF">Dwil_GK20147</name>
</gene>
<keyword evidence="7" id="KW-1185">Reference proteome</keyword>
<proteinExistence type="predicted"/>
<dbReference type="InterPro" id="IPR036728">
    <property type="entry name" value="PBP_GOBP_sf"/>
</dbReference>
<evidence type="ECO:0000256" key="1">
    <source>
        <dbReference type="ARBA" id="ARBA00004613"/>
    </source>
</evidence>
<evidence type="ECO:0000256" key="4">
    <source>
        <dbReference type="ARBA" id="ARBA00023157"/>
    </source>
</evidence>
<keyword evidence="3" id="KW-0732">Signal</keyword>
<dbReference type="Gene3D" id="1.10.238.20">
    <property type="entry name" value="Pheromone/general odorant binding protein domain"/>
    <property type="match status" value="1"/>
</dbReference>
<evidence type="ECO:0000256" key="2">
    <source>
        <dbReference type="ARBA" id="ARBA00022525"/>
    </source>
</evidence>
<accession>B4MTE9</accession>
<dbReference type="GO" id="GO:0005549">
    <property type="term" value="F:odorant binding"/>
    <property type="evidence" value="ECO:0007669"/>
    <property type="project" value="InterPro"/>
</dbReference>
<keyword evidence="5" id="KW-0812">Transmembrane</keyword>
<dbReference type="PANTHER" id="PTHR11857">
    <property type="entry name" value="ODORANT BINDING PROTEIN-RELATED"/>
    <property type="match status" value="1"/>
</dbReference>
<organism evidence="6 7">
    <name type="scientific">Drosophila willistoni</name>
    <name type="common">Fruit fly</name>
    <dbReference type="NCBI Taxonomy" id="7260"/>
    <lineage>
        <taxon>Eukaryota</taxon>
        <taxon>Metazoa</taxon>
        <taxon>Ecdysozoa</taxon>
        <taxon>Arthropoda</taxon>
        <taxon>Hexapoda</taxon>
        <taxon>Insecta</taxon>
        <taxon>Pterygota</taxon>
        <taxon>Neoptera</taxon>
        <taxon>Endopterygota</taxon>
        <taxon>Diptera</taxon>
        <taxon>Brachycera</taxon>
        <taxon>Muscomorpha</taxon>
        <taxon>Ephydroidea</taxon>
        <taxon>Drosophilidae</taxon>
        <taxon>Drosophila</taxon>
        <taxon>Sophophora</taxon>
    </lineage>
</organism>
<evidence type="ECO:0000256" key="3">
    <source>
        <dbReference type="ARBA" id="ARBA00022729"/>
    </source>
</evidence>
<dbReference type="FunFam" id="1.10.238.20:FF:000006">
    <property type="entry name" value="Odorant binding protein 15"/>
    <property type="match status" value="1"/>
</dbReference>
<dbReference type="HOGENOM" id="CLU_148261_0_0_1"/>
<comment type="subcellular location">
    <subcellularLocation>
        <location evidence="1">Secreted</location>
    </subcellularLocation>
</comment>
<dbReference type="PANTHER" id="PTHR11857:SF42">
    <property type="entry name" value="GENERAL ODORANT-BINDING PROTEIN 19D-RELATED"/>
    <property type="match status" value="1"/>
</dbReference>
<dbReference type="GO" id="GO:0007608">
    <property type="term" value="P:sensory perception of smell"/>
    <property type="evidence" value="ECO:0007669"/>
    <property type="project" value="TreeGrafter"/>
</dbReference>
<dbReference type="EMBL" id="CH963851">
    <property type="protein sequence ID" value="EDW75388.2"/>
    <property type="molecule type" value="Genomic_DNA"/>
</dbReference>
<dbReference type="FunCoup" id="B4MTE9">
    <property type="interactions" value="78"/>
</dbReference>
<evidence type="ECO:0000313" key="7">
    <source>
        <dbReference type="Proteomes" id="UP000007798"/>
    </source>
</evidence>
<dbReference type="Pfam" id="PF01395">
    <property type="entry name" value="PBP_GOBP"/>
    <property type="match status" value="1"/>
</dbReference>
<dbReference type="eggNOG" id="ENOG502T2AN">
    <property type="taxonomic scope" value="Eukaryota"/>
</dbReference>
<evidence type="ECO:0000256" key="5">
    <source>
        <dbReference type="SAM" id="Phobius"/>
    </source>
</evidence>
<sequence>MCCSYSSTKLISNLVFVSLTVNMLRLICLAFLLAIVAAKPHEEITKEHASEVAHECKEETGATDEDVAQLMKHELGETHEAKCLRSCIMKKFEIMDDAGKLNKEKALELVKVMSKDNEETSASFSEIVDKCDEIEVPEDHCDAAHAYETCIHEQIHEHGLSLEEQ</sequence>
<dbReference type="SMART" id="SM00708">
    <property type="entry name" value="PhBP"/>
    <property type="match status" value="1"/>
</dbReference>
<dbReference type="InterPro" id="IPR006170">
    <property type="entry name" value="PBP/GOBP"/>
</dbReference>